<gene>
    <name evidence="2" type="ORF">G4D54_21640</name>
</gene>
<organism evidence="2 3">
    <name type="scientific">Clostridium innocuum</name>
    <dbReference type="NCBI Taxonomy" id="1522"/>
    <lineage>
        <taxon>Bacteria</taxon>
        <taxon>Bacillati</taxon>
        <taxon>Bacillota</taxon>
        <taxon>Clostridia</taxon>
        <taxon>Eubacteriales</taxon>
        <taxon>Clostridiaceae</taxon>
        <taxon>Clostridium</taxon>
    </lineage>
</organism>
<keyword evidence="1" id="KW-0812">Transmembrane</keyword>
<reference evidence="2 3" key="1">
    <citation type="submission" date="2020-02" db="EMBL/GenBank/DDBJ databases">
        <authorList>
            <person name="Kociolek L.K."/>
            <person name="Ozer E.A."/>
        </authorList>
    </citation>
    <scope>NUCLEOTIDE SEQUENCE [LARGE SCALE GENOMIC DNA]</scope>
    <source>
        <strain evidence="2 3">ATCC 14501</strain>
    </source>
</reference>
<dbReference type="RefSeq" id="WP_002606370.1">
    <property type="nucleotide sequence ID" value="NZ_BAAACC010000014.1"/>
</dbReference>
<keyword evidence="1" id="KW-0472">Membrane</keyword>
<dbReference type="EMBL" id="CP048838">
    <property type="protein sequence ID" value="QJA04848.1"/>
    <property type="molecule type" value="Genomic_DNA"/>
</dbReference>
<feature type="transmembrane region" description="Helical" evidence="1">
    <location>
        <begin position="212"/>
        <end position="234"/>
    </location>
</feature>
<feature type="transmembrane region" description="Helical" evidence="1">
    <location>
        <begin position="134"/>
        <end position="156"/>
    </location>
</feature>
<keyword evidence="1" id="KW-1133">Transmembrane helix</keyword>
<dbReference type="GeneID" id="61928199"/>
<evidence type="ECO:0000256" key="1">
    <source>
        <dbReference type="SAM" id="Phobius"/>
    </source>
</evidence>
<dbReference type="Proteomes" id="UP000503330">
    <property type="component" value="Chromosome"/>
</dbReference>
<accession>A0AAP9MHU7</accession>
<feature type="transmembrane region" description="Helical" evidence="1">
    <location>
        <begin position="163"/>
        <end position="186"/>
    </location>
</feature>
<proteinExistence type="predicted"/>
<name>A0AAP9MHU7_CLOIN</name>
<feature type="transmembrane region" description="Helical" evidence="1">
    <location>
        <begin position="84"/>
        <end position="114"/>
    </location>
</feature>
<dbReference type="AlphaFoldDB" id="A0AAP9MHU7"/>
<feature type="transmembrane region" description="Helical" evidence="1">
    <location>
        <begin position="54"/>
        <end position="72"/>
    </location>
</feature>
<feature type="transmembrane region" description="Helical" evidence="1">
    <location>
        <begin position="20"/>
        <end position="42"/>
    </location>
</feature>
<evidence type="ECO:0000313" key="2">
    <source>
        <dbReference type="EMBL" id="QJA04848.1"/>
    </source>
</evidence>
<sequence length="240" mass="27082">MKKLKSVIQYECATSFKYIWLFYGIQYAFVTLITLILAISAGTFEDIGTNTLEINTLVYVGVLGVLGYNQDFKMLLQNGFTRKVIFGATFSMFCFISGTMAFIDTIVGNLLHYFNNDYSSLYSGIYGYDNIFMNWLWLFLVYVLVCCLLYLAILVINKVGKTISIYLGVALGGIVLIVIALFRYVFSAETIRNIFEFLTKAMGFMTDGTINYLLPALALLLLITVLGSCSYAIIRRTELK</sequence>
<protein>
    <submittedName>
        <fullName evidence="2">Uncharacterized protein</fullName>
    </submittedName>
</protein>
<evidence type="ECO:0000313" key="3">
    <source>
        <dbReference type="Proteomes" id="UP000503330"/>
    </source>
</evidence>